<sequence length="111" mass="11330">MAEVAVLSRLRAVVVGAVTRYLLALSLLASGVVGNGGGNAAVTRWSAVTGGVTAPGAGTSPLRRVGVRVTVGGENRPLVRRTVAENAPVRARGGCRRVDEWTTGRLRAVAG</sequence>
<reference evidence="1 2" key="1">
    <citation type="submission" date="2021-01" db="EMBL/GenBank/DDBJ databases">
        <title>Whole genome shotgun sequence of Catellatospora coxensis NBRC 107359.</title>
        <authorList>
            <person name="Komaki H."/>
            <person name="Tamura T."/>
        </authorList>
    </citation>
    <scope>NUCLEOTIDE SEQUENCE [LARGE SCALE GENOMIC DNA]</scope>
    <source>
        <strain evidence="1 2">NBRC 107359</strain>
    </source>
</reference>
<dbReference type="AlphaFoldDB" id="A0A8J3L307"/>
<accession>A0A8J3L307</accession>
<comment type="caution">
    <text evidence="1">The sequence shown here is derived from an EMBL/GenBank/DDBJ whole genome shotgun (WGS) entry which is preliminary data.</text>
</comment>
<organism evidence="1 2">
    <name type="scientific">Catellatospora coxensis</name>
    <dbReference type="NCBI Taxonomy" id="310354"/>
    <lineage>
        <taxon>Bacteria</taxon>
        <taxon>Bacillati</taxon>
        <taxon>Actinomycetota</taxon>
        <taxon>Actinomycetes</taxon>
        <taxon>Micromonosporales</taxon>
        <taxon>Micromonosporaceae</taxon>
        <taxon>Catellatospora</taxon>
    </lineage>
</organism>
<keyword evidence="2" id="KW-1185">Reference proteome</keyword>
<gene>
    <name evidence="1" type="ORF">Cco03nite_82550</name>
</gene>
<dbReference type="Proteomes" id="UP000630887">
    <property type="component" value="Unassembled WGS sequence"/>
</dbReference>
<protein>
    <submittedName>
        <fullName evidence="1">Uncharacterized protein</fullName>
    </submittedName>
</protein>
<dbReference type="EMBL" id="BONI01000148">
    <property type="protein sequence ID" value="GIG11555.1"/>
    <property type="molecule type" value="Genomic_DNA"/>
</dbReference>
<name>A0A8J3L307_9ACTN</name>
<evidence type="ECO:0000313" key="1">
    <source>
        <dbReference type="EMBL" id="GIG11555.1"/>
    </source>
</evidence>
<evidence type="ECO:0000313" key="2">
    <source>
        <dbReference type="Proteomes" id="UP000630887"/>
    </source>
</evidence>
<proteinExistence type="predicted"/>